<dbReference type="eggNOG" id="COG3410">
    <property type="taxonomic scope" value="Bacteria"/>
</dbReference>
<dbReference type="SMART" id="SM00382">
    <property type="entry name" value="AAA"/>
    <property type="match status" value="1"/>
</dbReference>
<gene>
    <name evidence="2" type="ORF">GORHZ_110_00150</name>
</gene>
<dbReference type="InterPro" id="IPR003593">
    <property type="entry name" value="AAA+_ATPase"/>
</dbReference>
<proteinExistence type="predicted"/>
<evidence type="ECO:0000313" key="2">
    <source>
        <dbReference type="EMBL" id="GAB90603.1"/>
    </source>
</evidence>
<dbReference type="Gene3D" id="3.40.50.300">
    <property type="entry name" value="P-loop containing nucleotide triphosphate hydrolases"/>
    <property type="match status" value="1"/>
</dbReference>
<dbReference type="EMBL" id="BAHC01000110">
    <property type="protein sequence ID" value="GAB90603.1"/>
    <property type="molecule type" value="Genomic_DNA"/>
</dbReference>
<name>K6V3E4_9ACTN</name>
<evidence type="ECO:0000313" key="3">
    <source>
        <dbReference type="Proteomes" id="UP000008363"/>
    </source>
</evidence>
<dbReference type="SUPFAM" id="SSF52540">
    <property type="entry name" value="P-loop containing nucleoside triphosphate hydrolases"/>
    <property type="match status" value="1"/>
</dbReference>
<dbReference type="Pfam" id="PF09848">
    <property type="entry name" value="SLFN-g3_helicase"/>
    <property type="match status" value="1"/>
</dbReference>
<dbReference type="OrthoDB" id="3193269at2"/>
<reference evidence="2 3" key="1">
    <citation type="submission" date="2012-08" db="EMBL/GenBank/DDBJ databases">
        <title>Whole genome shotgun sequence of Gordonia rhizosphera NBRC 16068.</title>
        <authorList>
            <person name="Takarada H."/>
            <person name="Isaki S."/>
            <person name="Hosoyama A."/>
            <person name="Tsuchikane K."/>
            <person name="Katsumata H."/>
            <person name="Baba S."/>
            <person name="Ohji S."/>
            <person name="Yamazaki S."/>
            <person name="Fujita N."/>
        </authorList>
    </citation>
    <scope>NUCLEOTIDE SEQUENCE [LARGE SCALE GENOMIC DNA]</scope>
    <source>
        <strain evidence="2 3">NBRC 16068</strain>
    </source>
</reference>
<feature type="domain" description="AAA+ ATPase" evidence="1">
    <location>
        <begin position="251"/>
        <end position="407"/>
    </location>
</feature>
<comment type="caution">
    <text evidence="2">The sequence shown here is derived from an EMBL/GenBank/DDBJ whole genome shotgun (WGS) entry which is preliminary data.</text>
</comment>
<organism evidence="2 3">
    <name type="scientific">Gordonia rhizosphera NBRC 16068</name>
    <dbReference type="NCBI Taxonomy" id="1108045"/>
    <lineage>
        <taxon>Bacteria</taxon>
        <taxon>Bacillati</taxon>
        <taxon>Actinomycetota</taxon>
        <taxon>Actinomycetes</taxon>
        <taxon>Mycobacteriales</taxon>
        <taxon>Gordoniaceae</taxon>
        <taxon>Gordonia</taxon>
    </lineage>
</organism>
<dbReference type="eggNOG" id="COG0507">
    <property type="taxonomic scope" value="Bacteria"/>
</dbReference>
<protein>
    <recommendedName>
        <fullName evidence="1">AAA+ ATPase domain-containing protein</fullName>
    </recommendedName>
</protein>
<keyword evidence="3" id="KW-1185">Reference proteome</keyword>
<evidence type="ECO:0000259" key="1">
    <source>
        <dbReference type="SMART" id="SM00382"/>
    </source>
</evidence>
<dbReference type="CDD" id="cd00009">
    <property type="entry name" value="AAA"/>
    <property type="match status" value="1"/>
</dbReference>
<dbReference type="AlphaFoldDB" id="K6V3E4"/>
<dbReference type="Proteomes" id="UP000008363">
    <property type="component" value="Unassembled WGS sequence"/>
</dbReference>
<accession>K6V3E4</accession>
<sequence>MSGVRAQITANTLIPTLTEQHFFEYGYHASKAEVRSWERSVAVLVSDLEDAGLQKAELLLEYRLPLTSKRADAVVCGVHPKTGESSYVVVELKQWTSAAMLDGAEDIVLFEGDRERLHPIEQVRRYCSHIADFIASLEGSSDQLAGVAYLHNATDDGVRTLWGYPESQTGRMFTGQRRSELIDFLRSRIADKSGADAADQLLSSAVRPSKQLMALAADEVQRREQFVLLDEQKVAYSLVMRAVQNASRQNTKQVIAVVGGPGSGKSVIALSLLGELARQGRTAVHATGSSAFTKTLRKVAGARAPRVQKLFTYYNNFINSEPNDLEVLICDEAHRIRETSTNRFTRAVNRTGRPQVEELIDAARVPVFLLDEDQIVKPTERGSVEEIQRAAERMGCTFEVVHLDGQFRCGGSQAYDYWVQRLLELKPGGPISWEGDEAFEVSVDDAPSIVETRLQQMLDDGYSARIVAGYCWKWSTPEKGEPLADDITIGGWRRPWNNPKSTKHEGAPGRELWATDPAGFGQIGCVYTAQGFEYDYGAVIFGPDLVWRTDHWVAQPERSYDKQVKTADRAAFDRAIRNTYKVLLTRGMRGMRIYSTDAETQEMLRSLVDGRQS</sequence>
<dbReference type="InterPro" id="IPR018647">
    <property type="entry name" value="SLFN_3-like_DNA/RNA_helicase"/>
</dbReference>
<dbReference type="InterPro" id="IPR027417">
    <property type="entry name" value="P-loop_NTPase"/>
</dbReference>
<dbReference type="STRING" id="1108045.GORHZ_110_00150"/>